<evidence type="ECO:0000313" key="6">
    <source>
        <dbReference type="Proteomes" id="UP000198672"/>
    </source>
</evidence>
<proteinExistence type="inferred from homology"/>
<dbReference type="EMBL" id="FNOW01000012">
    <property type="protein sequence ID" value="SDX76119.1"/>
    <property type="molecule type" value="Genomic_DNA"/>
</dbReference>
<dbReference type="SUPFAM" id="SSF51556">
    <property type="entry name" value="Metallo-dependent hydrolases"/>
    <property type="match status" value="1"/>
</dbReference>
<dbReference type="PANTHER" id="PTHR46124:SF3">
    <property type="entry name" value="HYDROLASE"/>
    <property type="match status" value="1"/>
</dbReference>
<dbReference type="Proteomes" id="UP000198672">
    <property type="component" value="Unassembled WGS sequence"/>
</dbReference>
<keyword evidence="6" id="KW-1185">Reference proteome</keyword>
<feature type="binding site" evidence="4">
    <location>
        <position position="18"/>
    </location>
    <ligand>
        <name>a divalent metal cation</name>
        <dbReference type="ChEBI" id="CHEBI:60240"/>
        <label>1</label>
    </ligand>
</feature>
<dbReference type="GO" id="GO:0016788">
    <property type="term" value="F:hydrolase activity, acting on ester bonds"/>
    <property type="evidence" value="ECO:0007669"/>
    <property type="project" value="InterPro"/>
</dbReference>
<protein>
    <submittedName>
        <fullName evidence="5">TatD DNase family protein</fullName>
    </submittedName>
</protein>
<organism evidence="5 6">
    <name type="scientific">Allochromatium warmingii</name>
    <name type="common">Chromatium warmingii</name>
    <dbReference type="NCBI Taxonomy" id="61595"/>
    <lineage>
        <taxon>Bacteria</taxon>
        <taxon>Pseudomonadati</taxon>
        <taxon>Pseudomonadota</taxon>
        <taxon>Gammaproteobacteria</taxon>
        <taxon>Chromatiales</taxon>
        <taxon>Chromatiaceae</taxon>
        <taxon>Allochromatium</taxon>
    </lineage>
</organism>
<sequence length="272" mass="29158">MVASAAPISSLPSLIDTHCHIDVPEFAADRAAVLTRTRRAGVAALVIPAIDAAGWDGLLALCAAPPADAPRLYPALGLHPVYLNAHQDQDIARLERLLADWPITAIGEIGLDYWVSDLDPERQHRLLTQQLALARAAKLPVLLHVRKAHDAMLALLRRQPLPAGGIVHAFNGSLPQAQQYLDRGFTLGFGGMLTFARSHHLRRLATALPLEALVLESDAPDMTGATHHGTRNSPEYLPEVLTTLATLRDLDPLMVAAQTTATACAVLRLAAG</sequence>
<dbReference type="RefSeq" id="WP_245709104.1">
    <property type="nucleotide sequence ID" value="NZ_FNOW01000012.1"/>
</dbReference>
<feature type="binding site" evidence="4">
    <location>
        <position position="144"/>
    </location>
    <ligand>
        <name>a divalent metal cation</name>
        <dbReference type="ChEBI" id="CHEBI:60240"/>
        <label>2</label>
    </ligand>
</feature>
<evidence type="ECO:0000256" key="3">
    <source>
        <dbReference type="ARBA" id="ARBA00022801"/>
    </source>
</evidence>
<dbReference type="Pfam" id="PF01026">
    <property type="entry name" value="TatD_DNase"/>
    <property type="match status" value="1"/>
</dbReference>
<keyword evidence="3" id="KW-0378">Hydrolase</keyword>
<feature type="binding site" evidence="4">
    <location>
        <position position="168"/>
    </location>
    <ligand>
        <name>a divalent metal cation</name>
        <dbReference type="ChEBI" id="CHEBI:60240"/>
        <label>2</label>
    </ligand>
</feature>
<evidence type="ECO:0000313" key="5">
    <source>
        <dbReference type="EMBL" id="SDX76119.1"/>
    </source>
</evidence>
<feature type="binding site" evidence="4">
    <location>
        <position position="218"/>
    </location>
    <ligand>
        <name>a divalent metal cation</name>
        <dbReference type="ChEBI" id="CHEBI:60240"/>
        <label>1</label>
    </ligand>
</feature>
<feature type="binding site" evidence="4">
    <location>
        <position position="20"/>
    </location>
    <ligand>
        <name>a divalent metal cation</name>
        <dbReference type="ChEBI" id="CHEBI:60240"/>
        <label>1</label>
    </ligand>
</feature>
<dbReference type="InterPro" id="IPR018228">
    <property type="entry name" value="DNase_TatD-rel_CS"/>
</dbReference>
<keyword evidence="2 4" id="KW-0479">Metal-binding</keyword>
<dbReference type="GO" id="GO:0005829">
    <property type="term" value="C:cytosol"/>
    <property type="evidence" value="ECO:0007669"/>
    <property type="project" value="TreeGrafter"/>
</dbReference>
<dbReference type="InterPro" id="IPR032466">
    <property type="entry name" value="Metal_Hydrolase"/>
</dbReference>
<dbReference type="CDD" id="cd01310">
    <property type="entry name" value="TatD_DNAse"/>
    <property type="match status" value="1"/>
</dbReference>
<reference evidence="6" key="1">
    <citation type="submission" date="2016-10" db="EMBL/GenBank/DDBJ databases">
        <authorList>
            <person name="Varghese N."/>
            <person name="Submissions S."/>
        </authorList>
    </citation>
    <scope>NUCLEOTIDE SEQUENCE [LARGE SCALE GENOMIC DNA]</scope>
    <source>
        <strain evidence="6">DSM 173</strain>
    </source>
</reference>
<dbReference type="PANTHER" id="PTHR46124">
    <property type="entry name" value="D-AMINOACYL-TRNA DEACYLASE"/>
    <property type="match status" value="1"/>
</dbReference>
<evidence type="ECO:0000256" key="4">
    <source>
        <dbReference type="PIRSR" id="PIRSR005902-1"/>
    </source>
</evidence>
<accession>A0A1H3EDX5</accession>
<dbReference type="Gene3D" id="3.20.20.140">
    <property type="entry name" value="Metal-dependent hydrolases"/>
    <property type="match status" value="1"/>
</dbReference>
<evidence type="ECO:0000256" key="2">
    <source>
        <dbReference type="ARBA" id="ARBA00022723"/>
    </source>
</evidence>
<dbReference type="PROSITE" id="PS01137">
    <property type="entry name" value="TATD_1"/>
    <property type="match status" value="1"/>
</dbReference>
<dbReference type="AlphaFoldDB" id="A0A1H3EDX5"/>
<dbReference type="FunFam" id="3.20.20.140:FF:000005">
    <property type="entry name" value="TatD family hydrolase"/>
    <property type="match status" value="1"/>
</dbReference>
<dbReference type="InterPro" id="IPR001130">
    <property type="entry name" value="TatD-like"/>
</dbReference>
<gene>
    <name evidence="5" type="ORF">SAMN05421644_11236</name>
</gene>
<name>A0A1H3EDX5_ALLWA</name>
<comment type="similarity">
    <text evidence="1">Belongs to the metallo-dependent hydrolases superfamily. TatD-type hydrolase family.</text>
</comment>
<dbReference type="PIRSF" id="PIRSF005902">
    <property type="entry name" value="DNase_TatD"/>
    <property type="match status" value="1"/>
</dbReference>
<feature type="binding site" evidence="4">
    <location>
        <position position="108"/>
    </location>
    <ligand>
        <name>a divalent metal cation</name>
        <dbReference type="ChEBI" id="CHEBI:60240"/>
        <label>1</label>
    </ligand>
</feature>
<evidence type="ECO:0000256" key="1">
    <source>
        <dbReference type="ARBA" id="ARBA00009275"/>
    </source>
</evidence>
<dbReference type="PROSITE" id="PS01090">
    <property type="entry name" value="TATD_2"/>
    <property type="match status" value="1"/>
</dbReference>
<dbReference type="STRING" id="61595.SAMN05421644_11236"/>
<dbReference type="GO" id="GO:0046872">
    <property type="term" value="F:metal ion binding"/>
    <property type="evidence" value="ECO:0007669"/>
    <property type="project" value="UniProtKB-KW"/>
</dbReference>